<dbReference type="PANTHER" id="PTHR43133">
    <property type="entry name" value="RNA POLYMERASE ECF-TYPE SIGMA FACTO"/>
    <property type="match status" value="1"/>
</dbReference>
<evidence type="ECO:0000256" key="3">
    <source>
        <dbReference type="ARBA" id="ARBA00023082"/>
    </source>
</evidence>
<evidence type="ECO:0000313" key="8">
    <source>
        <dbReference type="Proteomes" id="UP000677244"/>
    </source>
</evidence>
<dbReference type="InterPro" id="IPR013325">
    <property type="entry name" value="RNA_pol_sigma_r2"/>
</dbReference>
<dbReference type="InterPro" id="IPR013324">
    <property type="entry name" value="RNA_pol_sigma_r3/r4-like"/>
</dbReference>
<dbReference type="Pfam" id="PF04542">
    <property type="entry name" value="Sigma70_r2"/>
    <property type="match status" value="1"/>
</dbReference>
<dbReference type="NCBIfam" id="TIGR02937">
    <property type="entry name" value="sigma70-ECF"/>
    <property type="match status" value="1"/>
</dbReference>
<dbReference type="InterPro" id="IPR014284">
    <property type="entry name" value="RNA_pol_sigma-70_dom"/>
</dbReference>
<dbReference type="InterPro" id="IPR039425">
    <property type="entry name" value="RNA_pol_sigma-70-like"/>
</dbReference>
<name>A0ABS3YYI2_9BACT</name>
<dbReference type="RefSeq" id="WP_209141042.1">
    <property type="nucleotide sequence ID" value="NZ_JAGHKO010000005.1"/>
</dbReference>
<feature type="domain" description="RNA polymerase sigma-70 region 2" evidence="6">
    <location>
        <begin position="20"/>
        <end position="87"/>
    </location>
</feature>
<accession>A0ABS3YYI2</accession>
<evidence type="ECO:0000256" key="4">
    <source>
        <dbReference type="ARBA" id="ARBA00023125"/>
    </source>
</evidence>
<dbReference type="SUPFAM" id="SSF88946">
    <property type="entry name" value="Sigma2 domain of RNA polymerase sigma factors"/>
    <property type="match status" value="1"/>
</dbReference>
<keyword evidence="8" id="KW-1185">Reference proteome</keyword>
<dbReference type="InterPro" id="IPR007627">
    <property type="entry name" value="RNA_pol_sigma70_r2"/>
</dbReference>
<evidence type="ECO:0000313" key="7">
    <source>
        <dbReference type="EMBL" id="MBO9202985.1"/>
    </source>
</evidence>
<organism evidence="7 8">
    <name type="scientific">Niastella soli</name>
    <dbReference type="NCBI Taxonomy" id="2821487"/>
    <lineage>
        <taxon>Bacteria</taxon>
        <taxon>Pseudomonadati</taxon>
        <taxon>Bacteroidota</taxon>
        <taxon>Chitinophagia</taxon>
        <taxon>Chitinophagales</taxon>
        <taxon>Chitinophagaceae</taxon>
        <taxon>Niastella</taxon>
    </lineage>
</organism>
<comment type="similarity">
    <text evidence="1">Belongs to the sigma-70 factor family. ECF subfamily.</text>
</comment>
<protein>
    <submittedName>
        <fullName evidence="7">Sigma-70 family RNA polymerase sigma factor</fullName>
    </submittedName>
</protein>
<evidence type="ECO:0000256" key="5">
    <source>
        <dbReference type="ARBA" id="ARBA00023163"/>
    </source>
</evidence>
<keyword evidence="4" id="KW-0238">DNA-binding</keyword>
<gene>
    <name evidence="7" type="ORF">J7I42_22025</name>
</gene>
<dbReference type="SUPFAM" id="SSF88659">
    <property type="entry name" value="Sigma3 and sigma4 domains of RNA polymerase sigma factors"/>
    <property type="match status" value="1"/>
</dbReference>
<evidence type="ECO:0000256" key="2">
    <source>
        <dbReference type="ARBA" id="ARBA00023015"/>
    </source>
</evidence>
<dbReference type="Proteomes" id="UP000677244">
    <property type="component" value="Unassembled WGS sequence"/>
</dbReference>
<comment type="caution">
    <text evidence="7">The sequence shown here is derived from an EMBL/GenBank/DDBJ whole genome shotgun (WGS) entry which is preliminary data.</text>
</comment>
<dbReference type="Gene3D" id="1.10.10.10">
    <property type="entry name" value="Winged helix-like DNA-binding domain superfamily/Winged helix DNA-binding domain"/>
    <property type="match status" value="1"/>
</dbReference>
<evidence type="ECO:0000256" key="1">
    <source>
        <dbReference type="ARBA" id="ARBA00010641"/>
    </source>
</evidence>
<dbReference type="InterPro" id="IPR036388">
    <property type="entry name" value="WH-like_DNA-bd_sf"/>
</dbReference>
<evidence type="ECO:0000259" key="6">
    <source>
        <dbReference type="Pfam" id="PF04542"/>
    </source>
</evidence>
<keyword evidence="3" id="KW-0731">Sigma factor</keyword>
<dbReference type="EMBL" id="JAGHKO010000005">
    <property type="protein sequence ID" value="MBO9202985.1"/>
    <property type="molecule type" value="Genomic_DNA"/>
</dbReference>
<proteinExistence type="inferred from homology"/>
<reference evidence="7 8" key="1">
    <citation type="submission" date="2021-03" db="EMBL/GenBank/DDBJ databases">
        <title>Assistant Professor.</title>
        <authorList>
            <person name="Huq M.A."/>
        </authorList>
    </citation>
    <scope>NUCLEOTIDE SEQUENCE [LARGE SCALE GENOMIC DNA]</scope>
    <source>
        <strain evidence="7 8">MAH-29</strain>
    </source>
</reference>
<dbReference type="PANTHER" id="PTHR43133:SF8">
    <property type="entry name" value="RNA POLYMERASE SIGMA FACTOR HI_1459-RELATED"/>
    <property type="match status" value="1"/>
</dbReference>
<keyword evidence="2" id="KW-0805">Transcription regulation</keyword>
<dbReference type="Gene3D" id="1.10.1740.10">
    <property type="match status" value="1"/>
</dbReference>
<keyword evidence="5" id="KW-0804">Transcription</keyword>
<sequence length="180" mass="21285">MDKNILDGCKKNDPQSQEKLYRQFYPAMFALCKCFFSDNHDILTAVNNGMLKVFRNIHQYDPAKGELFNWAYTTVRHAALTLIRDKKTKLTFELNENNGDAVINNPFKQLEWKDIYYYLDLLPANTRYVCSLYYLEGFSIKEIVNLIEMKEGTVKWHLNECRTRLKIIFEQHSARNRNIG</sequence>